<evidence type="ECO:0008006" key="4">
    <source>
        <dbReference type="Google" id="ProtNLM"/>
    </source>
</evidence>
<proteinExistence type="predicted"/>
<organism evidence="2 3">
    <name type="scientific">Roseomonas elaeocarpi</name>
    <dbReference type="NCBI Taxonomy" id="907779"/>
    <lineage>
        <taxon>Bacteria</taxon>
        <taxon>Pseudomonadati</taxon>
        <taxon>Pseudomonadota</taxon>
        <taxon>Alphaproteobacteria</taxon>
        <taxon>Acetobacterales</taxon>
        <taxon>Roseomonadaceae</taxon>
        <taxon>Roseomonas</taxon>
    </lineage>
</organism>
<gene>
    <name evidence="2" type="ORF">ACFFGY_00815</name>
</gene>
<sequence>MMDGSGSRGGCGGAVEADRAAEASGHPSLGRRRGDLSHGRHDDPRRVRAFFLALKVNERGLSMVSTDPGNWTGGQVGKGKLKGTKYGIAAASYPARTSKTLPMSGRLSCTFGISGPALAATSYRCCCATSSSTAR</sequence>
<dbReference type="EMBL" id="JBHLUN010000001">
    <property type="protein sequence ID" value="MFC0406768.1"/>
    <property type="molecule type" value="Genomic_DNA"/>
</dbReference>
<dbReference type="Proteomes" id="UP001589865">
    <property type="component" value="Unassembled WGS sequence"/>
</dbReference>
<protein>
    <recommendedName>
        <fullName evidence="4">Transposase IS701-like DDE domain-containing protein</fullName>
    </recommendedName>
</protein>
<feature type="compositionally biased region" description="Basic and acidic residues" evidence="1">
    <location>
        <begin position="32"/>
        <end position="42"/>
    </location>
</feature>
<evidence type="ECO:0000256" key="1">
    <source>
        <dbReference type="SAM" id="MobiDB-lite"/>
    </source>
</evidence>
<accession>A0ABV6JQ92</accession>
<feature type="region of interest" description="Disordered" evidence="1">
    <location>
        <begin position="1"/>
        <end position="42"/>
    </location>
</feature>
<evidence type="ECO:0000313" key="3">
    <source>
        <dbReference type="Proteomes" id="UP001589865"/>
    </source>
</evidence>
<name>A0ABV6JQ92_9PROT</name>
<comment type="caution">
    <text evidence="2">The sequence shown here is derived from an EMBL/GenBank/DDBJ whole genome shotgun (WGS) entry which is preliminary data.</text>
</comment>
<reference evidence="2 3" key="1">
    <citation type="submission" date="2024-09" db="EMBL/GenBank/DDBJ databases">
        <authorList>
            <person name="Sun Q."/>
            <person name="Mori K."/>
        </authorList>
    </citation>
    <scope>NUCLEOTIDE SEQUENCE [LARGE SCALE GENOMIC DNA]</scope>
    <source>
        <strain evidence="2 3">TBRC 5777</strain>
    </source>
</reference>
<keyword evidence="3" id="KW-1185">Reference proteome</keyword>
<dbReference type="RefSeq" id="WP_377042452.1">
    <property type="nucleotide sequence ID" value="NZ_JBHLUN010000001.1"/>
</dbReference>
<feature type="compositionally biased region" description="Gly residues" evidence="1">
    <location>
        <begin position="1"/>
        <end position="13"/>
    </location>
</feature>
<evidence type="ECO:0000313" key="2">
    <source>
        <dbReference type="EMBL" id="MFC0406768.1"/>
    </source>
</evidence>